<evidence type="ECO:0000256" key="2">
    <source>
        <dbReference type="ARBA" id="ARBA00023163"/>
    </source>
</evidence>
<sequence>MAEEEEVLGRSDPGVRVSLFDDSVENHFKAMDKISRFCGEAESESVHLDEAEIQRLSSSITFLREWRHFNYEPRTVRFARETEGSQENGVPGGINLPQFSSATVPQVVDQSSLFLWSFLFLFLSFSI</sequence>
<comment type="subcellular location">
    <subcellularLocation>
        <location evidence="1">Nucleus</location>
    </subcellularLocation>
</comment>
<keyword evidence="2" id="KW-0804">Transcription</keyword>
<dbReference type="GO" id="GO:0000127">
    <property type="term" value="C:transcription factor TFIIIC complex"/>
    <property type="evidence" value="ECO:0007669"/>
    <property type="project" value="TreeGrafter"/>
</dbReference>
<evidence type="ECO:0000313" key="4">
    <source>
        <dbReference type="EMBL" id="MBW99082.1"/>
    </source>
</evidence>
<dbReference type="AlphaFoldDB" id="A0A2P2K020"/>
<accession>A0A2P2K020</accession>
<dbReference type="GO" id="GO:0006383">
    <property type="term" value="P:transcription by RNA polymerase III"/>
    <property type="evidence" value="ECO:0007669"/>
    <property type="project" value="TreeGrafter"/>
</dbReference>
<evidence type="ECO:0000256" key="3">
    <source>
        <dbReference type="ARBA" id="ARBA00023242"/>
    </source>
</evidence>
<organism evidence="4">
    <name type="scientific">Rhizophora mucronata</name>
    <name type="common">Asiatic mangrove</name>
    <dbReference type="NCBI Taxonomy" id="61149"/>
    <lineage>
        <taxon>Eukaryota</taxon>
        <taxon>Viridiplantae</taxon>
        <taxon>Streptophyta</taxon>
        <taxon>Embryophyta</taxon>
        <taxon>Tracheophyta</taxon>
        <taxon>Spermatophyta</taxon>
        <taxon>Magnoliopsida</taxon>
        <taxon>eudicotyledons</taxon>
        <taxon>Gunneridae</taxon>
        <taxon>Pentapetalae</taxon>
        <taxon>rosids</taxon>
        <taxon>fabids</taxon>
        <taxon>Malpighiales</taxon>
        <taxon>Rhizophoraceae</taxon>
        <taxon>Rhizophora</taxon>
    </lineage>
</organism>
<dbReference type="PANTHER" id="PTHR15052:SF2">
    <property type="entry name" value="GENERAL TRANSCRIPTION FACTOR 3C POLYPEPTIDE 2"/>
    <property type="match status" value="1"/>
</dbReference>
<evidence type="ECO:0000256" key="1">
    <source>
        <dbReference type="ARBA" id="ARBA00004123"/>
    </source>
</evidence>
<protein>
    <submittedName>
        <fullName evidence="4">Uncharacterized protein MANES_13G012000</fullName>
    </submittedName>
</protein>
<name>A0A2P2K020_RHIMU</name>
<dbReference type="InterPro" id="IPR052416">
    <property type="entry name" value="GTF3C_component"/>
</dbReference>
<reference evidence="4" key="1">
    <citation type="submission" date="2018-02" db="EMBL/GenBank/DDBJ databases">
        <title>Rhizophora mucronata_Transcriptome.</title>
        <authorList>
            <person name="Meera S.P."/>
            <person name="Sreeshan A."/>
            <person name="Augustine A."/>
        </authorList>
    </citation>
    <scope>NUCLEOTIDE SEQUENCE</scope>
    <source>
        <tissue evidence="4">Leaf</tissue>
    </source>
</reference>
<dbReference type="GO" id="GO:0005634">
    <property type="term" value="C:nucleus"/>
    <property type="evidence" value="ECO:0007669"/>
    <property type="project" value="UniProtKB-SubCell"/>
</dbReference>
<dbReference type="EMBL" id="GGEC01018599">
    <property type="protein sequence ID" value="MBW99082.1"/>
    <property type="molecule type" value="Transcribed_RNA"/>
</dbReference>
<keyword evidence="3" id="KW-0539">Nucleus</keyword>
<proteinExistence type="predicted"/>
<dbReference type="PANTHER" id="PTHR15052">
    <property type="entry name" value="RNA POLYMERASE III TRANSCRIPTION INITIATION FACTOR COMPLEX SUBUNIT"/>
    <property type="match status" value="1"/>
</dbReference>